<evidence type="ECO:0000256" key="12">
    <source>
        <dbReference type="ARBA" id="ARBA00042228"/>
    </source>
</evidence>
<keyword evidence="8" id="KW-0106">Calcium</keyword>
<keyword evidence="6" id="KW-0677">Repeat</keyword>
<dbReference type="InterPro" id="IPR000008">
    <property type="entry name" value="C2_dom"/>
</dbReference>
<comment type="similarity">
    <text evidence="3">Belongs to the phospholipase D family. C2-PLD subfamily.</text>
</comment>
<dbReference type="InterPro" id="IPR001736">
    <property type="entry name" value="PLipase_D/transphosphatidylase"/>
</dbReference>
<dbReference type="SUPFAM" id="SSF56024">
    <property type="entry name" value="Phospholipase D/nuclease"/>
    <property type="match status" value="2"/>
</dbReference>
<evidence type="ECO:0000259" key="15">
    <source>
        <dbReference type="PROSITE" id="PS50035"/>
    </source>
</evidence>
<evidence type="ECO:0000256" key="8">
    <source>
        <dbReference type="ARBA" id="ARBA00022837"/>
    </source>
</evidence>
<keyword evidence="10" id="KW-0443">Lipid metabolism</keyword>
<evidence type="ECO:0000256" key="13">
    <source>
        <dbReference type="ARBA" id="ARBA00042781"/>
    </source>
</evidence>
<protein>
    <recommendedName>
        <fullName evidence="11">Phospholipase D alpha 1</fullName>
        <ecNumber evidence="4">3.1.4.4</ecNumber>
    </recommendedName>
    <alternativeName>
        <fullName evidence="12">Choline phosphatase 1</fullName>
    </alternativeName>
    <alternativeName>
        <fullName evidence="13">Phosphatidylcholine-hydrolyzing phospholipase D 1</fullName>
    </alternativeName>
</protein>
<keyword evidence="5" id="KW-0479">Metal-binding</keyword>
<gene>
    <name evidence="16" type="ORF">MIMGU_mgv1a0015422mg</name>
</gene>
<keyword evidence="17" id="KW-1185">Reference proteome</keyword>
<dbReference type="InterPro" id="IPR015679">
    <property type="entry name" value="PLipase_D_fam"/>
</dbReference>
<dbReference type="GO" id="GO:0046872">
    <property type="term" value="F:metal ion binding"/>
    <property type="evidence" value="ECO:0007669"/>
    <property type="project" value="UniProtKB-KW"/>
</dbReference>
<name>A0A022QBX0_ERYGU</name>
<evidence type="ECO:0000256" key="4">
    <source>
        <dbReference type="ARBA" id="ARBA00012027"/>
    </source>
</evidence>
<dbReference type="EMBL" id="KI631744">
    <property type="protein sequence ID" value="EYU26172.1"/>
    <property type="molecule type" value="Genomic_DNA"/>
</dbReference>
<dbReference type="FunFam" id="3.30.870.10:FF:000025">
    <property type="entry name" value="Phospholipase D delta"/>
    <property type="match status" value="1"/>
</dbReference>
<evidence type="ECO:0000256" key="11">
    <source>
        <dbReference type="ARBA" id="ARBA00041119"/>
    </source>
</evidence>
<evidence type="ECO:0000256" key="10">
    <source>
        <dbReference type="ARBA" id="ARBA00023098"/>
    </source>
</evidence>
<dbReference type="PROSITE" id="PS50035">
    <property type="entry name" value="PLD"/>
    <property type="match status" value="1"/>
</dbReference>
<evidence type="ECO:0000313" key="16">
    <source>
        <dbReference type="EMBL" id="EYU26172.1"/>
    </source>
</evidence>
<evidence type="ECO:0000256" key="7">
    <source>
        <dbReference type="ARBA" id="ARBA00022801"/>
    </source>
</evidence>
<dbReference type="STRING" id="4155.A0A022QBX0"/>
<dbReference type="Gene3D" id="2.60.40.150">
    <property type="entry name" value="C2 domain"/>
    <property type="match status" value="1"/>
</dbReference>
<dbReference type="PANTHER" id="PTHR18896:SF60">
    <property type="entry name" value="PHOSPHOLIPASE D"/>
    <property type="match status" value="1"/>
</dbReference>
<dbReference type="Pfam" id="PF00168">
    <property type="entry name" value="C2"/>
    <property type="match status" value="1"/>
</dbReference>
<dbReference type="PANTHER" id="PTHR18896">
    <property type="entry name" value="PHOSPHOLIPASE D"/>
    <property type="match status" value="1"/>
</dbReference>
<evidence type="ECO:0000259" key="14">
    <source>
        <dbReference type="PROSITE" id="PS50004"/>
    </source>
</evidence>
<dbReference type="eggNOG" id="KOG1329">
    <property type="taxonomic scope" value="Eukaryota"/>
</dbReference>
<feature type="domain" description="C2" evidence="14">
    <location>
        <begin position="1"/>
        <end position="115"/>
    </location>
</feature>
<evidence type="ECO:0000256" key="6">
    <source>
        <dbReference type="ARBA" id="ARBA00022737"/>
    </source>
</evidence>
<dbReference type="PROSITE" id="PS50004">
    <property type="entry name" value="C2"/>
    <property type="match status" value="1"/>
</dbReference>
<keyword evidence="7" id="KW-0378">Hydrolase</keyword>
<evidence type="ECO:0000313" key="17">
    <source>
        <dbReference type="Proteomes" id="UP000030748"/>
    </source>
</evidence>
<proteinExistence type="inferred from homology"/>
<feature type="domain" description="PLD phosphodiesterase" evidence="15">
    <location>
        <begin position="310"/>
        <end position="346"/>
    </location>
</feature>
<comment type="catalytic activity">
    <reaction evidence="1">
        <text>a 1,2-diacyl-sn-glycero-3-phosphocholine + H2O = a 1,2-diacyl-sn-glycero-3-phosphate + choline + H(+)</text>
        <dbReference type="Rhea" id="RHEA:14445"/>
        <dbReference type="ChEBI" id="CHEBI:15354"/>
        <dbReference type="ChEBI" id="CHEBI:15377"/>
        <dbReference type="ChEBI" id="CHEBI:15378"/>
        <dbReference type="ChEBI" id="CHEBI:57643"/>
        <dbReference type="ChEBI" id="CHEBI:58608"/>
        <dbReference type="EC" id="3.1.4.4"/>
    </reaction>
</comment>
<sequence>MASENRVYLHGNLQLGIIEARQIPGAGSTAEQIRFYLIRPYIKVYMGDARVVRTERVQAHSQSPLYWNEHFQLVVAYPVDQVKFALVDTHISKTELAAFVPASRIATGELIDEWFPVVGRHGPHTAIRLQIKFTPCDENPVYQNGISEDYALGQSYFPMRHGGNLKLYQDAHVVDGMLPEIRLEDGRNFEHQKCWEDICHLIMEARHLVYITGWSIFHQVRLVRESTRPLPIPGDFNLGELLKHKAQQGVRVVLLIWDDKTSNDMFFFKTPGMMQTHDEETRKFFKHSSVTCVLAPRYKLTNFIPQVGRIFYTQHQKSVIVDTKGISENSRKITAFIGGLDLCDGRYDTPTHRLYSDLDTVFKDDYHNPSFDKKQTGPRQPWHDLHCQIEGPAAYDVLKNFEQRWDSVTECSNLTKLYERVFGRHDYDLVNIENISEINSPSKSIPTDHPSLWVSDEDDAEKWHIQVFRSVDSNSAEGFPQDFHTAQEQNLVYEKNLVIDKSIQMAYIEAIRSAQRFIFIENQYFIGASFAWPDYEKA</sequence>
<organism evidence="16 17">
    <name type="scientific">Erythranthe guttata</name>
    <name type="common">Yellow monkey flower</name>
    <name type="synonym">Mimulus guttatus</name>
    <dbReference type="NCBI Taxonomy" id="4155"/>
    <lineage>
        <taxon>Eukaryota</taxon>
        <taxon>Viridiplantae</taxon>
        <taxon>Streptophyta</taxon>
        <taxon>Embryophyta</taxon>
        <taxon>Tracheophyta</taxon>
        <taxon>Spermatophyta</taxon>
        <taxon>Magnoliopsida</taxon>
        <taxon>eudicotyledons</taxon>
        <taxon>Gunneridae</taxon>
        <taxon>Pentapetalae</taxon>
        <taxon>asterids</taxon>
        <taxon>lamiids</taxon>
        <taxon>Lamiales</taxon>
        <taxon>Phrymaceae</taxon>
        <taxon>Erythranthe</taxon>
    </lineage>
</organism>
<comment type="cofactor">
    <cofactor evidence="2">
        <name>Ca(2+)</name>
        <dbReference type="ChEBI" id="CHEBI:29108"/>
    </cofactor>
</comment>
<dbReference type="SUPFAM" id="SSF49562">
    <property type="entry name" value="C2 domain (Calcium/lipid-binding domain, CaLB)"/>
    <property type="match status" value="1"/>
</dbReference>
<dbReference type="Proteomes" id="UP000030748">
    <property type="component" value="Unassembled WGS sequence"/>
</dbReference>
<dbReference type="Gene3D" id="3.30.870.10">
    <property type="entry name" value="Endonuclease Chain A"/>
    <property type="match status" value="1"/>
</dbReference>
<evidence type="ECO:0000256" key="2">
    <source>
        <dbReference type="ARBA" id="ARBA00001913"/>
    </source>
</evidence>
<dbReference type="AlphaFoldDB" id="A0A022QBX0"/>
<dbReference type="EC" id="3.1.4.4" evidence="4"/>
<dbReference type="Pfam" id="PF00614">
    <property type="entry name" value="PLDc"/>
    <property type="match status" value="1"/>
</dbReference>
<dbReference type="GO" id="GO:0004630">
    <property type="term" value="F:phospholipase D activity"/>
    <property type="evidence" value="ECO:0000318"/>
    <property type="project" value="GO_Central"/>
</dbReference>
<keyword evidence="9" id="KW-0442">Lipid degradation</keyword>
<feature type="non-terminal residue" evidence="16">
    <location>
        <position position="538"/>
    </location>
</feature>
<evidence type="ECO:0000256" key="1">
    <source>
        <dbReference type="ARBA" id="ARBA00000798"/>
    </source>
</evidence>
<evidence type="ECO:0000256" key="5">
    <source>
        <dbReference type="ARBA" id="ARBA00022723"/>
    </source>
</evidence>
<dbReference type="GO" id="GO:0009395">
    <property type="term" value="P:phospholipid catabolic process"/>
    <property type="evidence" value="ECO:0000318"/>
    <property type="project" value="GO_Central"/>
</dbReference>
<dbReference type="GO" id="GO:0005886">
    <property type="term" value="C:plasma membrane"/>
    <property type="evidence" value="ECO:0000318"/>
    <property type="project" value="GO_Central"/>
</dbReference>
<dbReference type="InterPro" id="IPR035892">
    <property type="entry name" value="C2_domain_sf"/>
</dbReference>
<evidence type="ECO:0000256" key="9">
    <source>
        <dbReference type="ARBA" id="ARBA00022963"/>
    </source>
</evidence>
<reference evidence="16 17" key="1">
    <citation type="journal article" date="2013" name="Proc. Natl. Acad. Sci. U.S.A.">
        <title>Fine-scale variation in meiotic recombination in Mimulus inferred from population shotgun sequencing.</title>
        <authorList>
            <person name="Hellsten U."/>
            <person name="Wright K.M."/>
            <person name="Jenkins J."/>
            <person name="Shu S."/>
            <person name="Yuan Y."/>
            <person name="Wessler S.R."/>
            <person name="Schmutz J."/>
            <person name="Willis J.H."/>
            <person name="Rokhsar D.S."/>
        </authorList>
    </citation>
    <scope>NUCLEOTIDE SEQUENCE [LARGE SCALE GENOMIC DNA]</scope>
    <source>
        <strain evidence="17">cv. DUN x IM62</strain>
    </source>
</reference>
<evidence type="ECO:0000256" key="3">
    <source>
        <dbReference type="ARBA" id="ARBA00010683"/>
    </source>
</evidence>
<accession>A0A022QBX0</accession>